<dbReference type="OrthoDB" id="6159439at2759"/>
<organism evidence="11">
    <name type="scientific">Soboliphyme baturini</name>
    <dbReference type="NCBI Taxonomy" id="241478"/>
    <lineage>
        <taxon>Eukaryota</taxon>
        <taxon>Metazoa</taxon>
        <taxon>Ecdysozoa</taxon>
        <taxon>Nematoda</taxon>
        <taxon>Enoplea</taxon>
        <taxon>Dorylaimia</taxon>
        <taxon>Dioctophymatida</taxon>
        <taxon>Dioctophymatoidea</taxon>
        <taxon>Soboliphymatidae</taxon>
        <taxon>Soboliphyme</taxon>
    </lineage>
</organism>
<dbReference type="Gene3D" id="1.10.10.60">
    <property type="entry name" value="Homeodomain-like"/>
    <property type="match status" value="1"/>
</dbReference>
<keyword evidence="10" id="KW-1185">Reference proteome</keyword>
<dbReference type="GO" id="GO:0005634">
    <property type="term" value="C:nucleus"/>
    <property type="evidence" value="ECO:0007669"/>
    <property type="project" value="UniProtKB-SubCell"/>
</dbReference>
<dbReference type="PROSITE" id="PS50071">
    <property type="entry name" value="HOMEOBOX_2"/>
    <property type="match status" value="1"/>
</dbReference>
<comment type="subcellular location">
    <subcellularLocation>
        <location evidence="1 5 6">Nucleus</location>
    </subcellularLocation>
</comment>
<dbReference type="InterPro" id="IPR009057">
    <property type="entry name" value="Homeodomain-like_sf"/>
</dbReference>
<evidence type="ECO:0000256" key="7">
    <source>
        <dbReference type="SAM" id="MobiDB-lite"/>
    </source>
</evidence>
<proteinExistence type="predicted"/>
<dbReference type="SMART" id="SM00389">
    <property type="entry name" value="HOX"/>
    <property type="match status" value="1"/>
</dbReference>
<evidence type="ECO:0000256" key="1">
    <source>
        <dbReference type="ARBA" id="ARBA00004123"/>
    </source>
</evidence>
<feature type="domain" description="Homeobox" evidence="8">
    <location>
        <begin position="202"/>
        <end position="262"/>
    </location>
</feature>
<feature type="region of interest" description="Disordered" evidence="7">
    <location>
        <begin position="163"/>
        <end position="207"/>
    </location>
</feature>
<evidence type="ECO:0000313" key="10">
    <source>
        <dbReference type="Proteomes" id="UP000270296"/>
    </source>
</evidence>
<dbReference type="PRINTS" id="PR00024">
    <property type="entry name" value="HOMEOBOX"/>
</dbReference>
<dbReference type="PANTHER" id="PTHR24333">
    <property type="entry name" value="HOMEO BOX HB9 LIKE A-RELATED"/>
    <property type="match status" value="1"/>
</dbReference>
<dbReference type="Pfam" id="PF00046">
    <property type="entry name" value="Homeodomain"/>
    <property type="match status" value="1"/>
</dbReference>
<evidence type="ECO:0000313" key="11">
    <source>
        <dbReference type="WBParaSite" id="SBAD_0000185401-mRNA-1"/>
    </source>
</evidence>
<evidence type="ECO:0000256" key="6">
    <source>
        <dbReference type="RuleBase" id="RU000682"/>
    </source>
</evidence>
<gene>
    <name evidence="9" type="ORF">SBAD_LOCUS1766</name>
</gene>
<evidence type="ECO:0000259" key="8">
    <source>
        <dbReference type="PROSITE" id="PS50071"/>
    </source>
</evidence>
<evidence type="ECO:0000256" key="3">
    <source>
        <dbReference type="ARBA" id="ARBA00023155"/>
    </source>
</evidence>
<keyword evidence="2 5" id="KW-0238">DNA-binding</keyword>
<evidence type="ECO:0000313" key="9">
    <source>
        <dbReference type="EMBL" id="VDO95428.1"/>
    </source>
</evidence>
<sequence>MWPPPPSSPTGMSMDLDEPRAIISRNAQTFDMVIDQQRQQDMENLADDQQPQRRCLSNADNGVPSVVIVSTPCSMRMDDDHQTSGISGDSIKVDASQSQAQAFPTSPSTVSAVQLTNSSRETTSFRICDILNDKLEVGANVLYVGDELVEQDVGDRYGQHSMAGADFRSGSGGCSGSGSDYPRSAPYSPSDEAVSASADKSKKTRKARTAFTDAQLQTLEKSFERQKYLSVQDRMELAAKLNLTDTQVKTWYQNRRTKWKRQTAVGLELLAEAGSYAAFHNVFSNNPFWSTFNPGHLNPNGSFSVSALQTSPGMTSSELYLRSISTLNNSVYGALSSVSRPIPMTPVNPMIPYNQGLLPNSLNGLSNCMDKQPGM</sequence>
<evidence type="ECO:0000256" key="4">
    <source>
        <dbReference type="ARBA" id="ARBA00023242"/>
    </source>
</evidence>
<evidence type="ECO:0000256" key="2">
    <source>
        <dbReference type="ARBA" id="ARBA00023125"/>
    </source>
</evidence>
<dbReference type="InterPro" id="IPR017970">
    <property type="entry name" value="Homeobox_CS"/>
</dbReference>
<dbReference type="InterPro" id="IPR020479">
    <property type="entry name" value="HD_metazoa"/>
</dbReference>
<keyword evidence="3 5" id="KW-0371">Homeobox</keyword>
<dbReference type="Proteomes" id="UP000270296">
    <property type="component" value="Unassembled WGS sequence"/>
</dbReference>
<dbReference type="EMBL" id="UZAM01006947">
    <property type="protein sequence ID" value="VDO95428.1"/>
    <property type="molecule type" value="Genomic_DNA"/>
</dbReference>
<protein>
    <submittedName>
        <fullName evidence="11">Homeobox domain-containing protein</fullName>
    </submittedName>
</protein>
<dbReference type="CDD" id="cd00086">
    <property type="entry name" value="homeodomain"/>
    <property type="match status" value="1"/>
</dbReference>
<dbReference type="GO" id="GO:0003677">
    <property type="term" value="F:DNA binding"/>
    <property type="evidence" value="ECO:0007669"/>
    <property type="project" value="UniProtKB-UniRule"/>
</dbReference>
<name>A0A183IDS2_9BILA</name>
<feature type="DNA-binding region" description="Homeobox" evidence="5">
    <location>
        <begin position="204"/>
        <end position="263"/>
    </location>
</feature>
<dbReference type="InterPro" id="IPR050848">
    <property type="entry name" value="Homeobox_TF"/>
</dbReference>
<reference evidence="11" key="1">
    <citation type="submission" date="2016-06" db="UniProtKB">
        <authorList>
            <consortium name="WormBaseParasite"/>
        </authorList>
    </citation>
    <scope>IDENTIFICATION</scope>
</reference>
<keyword evidence="4 5" id="KW-0539">Nucleus</keyword>
<dbReference type="PANTHER" id="PTHR24333:SF5">
    <property type="entry name" value="VENT HOMEOBOX"/>
    <property type="match status" value="1"/>
</dbReference>
<dbReference type="PROSITE" id="PS00027">
    <property type="entry name" value="HOMEOBOX_1"/>
    <property type="match status" value="1"/>
</dbReference>
<dbReference type="AlphaFoldDB" id="A0A183IDS2"/>
<accession>A0A183IDS2</accession>
<reference evidence="9 10" key="2">
    <citation type="submission" date="2018-11" db="EMBL/GenBank/DDBJ databases">
        <authorList>
            <consortium name="Pathogen Informatics"/>
        </authorList>
    </citation>
    <scope>NUCLEOTIDE SEQUENCE [LARGE SCALE GENOMIC DNA]</scope>
</reference>
<dbReference type="SUPFAM" id="SSF46689">
    <property type="entry name" value="Homeodomain-like"/>
    <property type="match status" value="1"/>
</dbReference>
<evidence type="ECO:0000256" key="5">
    <source>
        <dbReference type="PROSITE-ProRule" id="PRU00108"/>
    </source>
</evidence>
<dbReference type="InterPro" id="IPR001356">
    <property type="entry name" value="HD"/>
</dbReference>
<dbReference type="GO" id="GO:0000981">
    <property type="term" value="F:DNA-binding transcription factor activity, RNA polymerase II-specific"/>
    <property type="evidence" value="ECO:0007669"/>
    <property type="project" value="InterPro"/>
</dbReference>
<dbReference type="WBParaSite" id="SBAD_0000185401-mRNA-1">
    <property type="protein sequence ID" value="SBAD_0000185401-mRNA-1"/>
    <property type="gene ID" value="SBAD_0000185401"/>
</dbReference>